<organism evidence="2 3">
    <name type="scientific">Cutaneotrichosporon spelunceum</name>
    <dbReference type="NCBI Taxonomy" id="1672016"/>
    <lineage>
        <taxon>Eukaryota</taxon>
        <taxon>Fungi</taxon>
        <taxon>Dikarya</taxon>
        <taxon>Basidiomycota</taxon>
        <taxon>Agaricomycotina</taxon>
        <taxon>Tremellomycetes</taxon>
        <taxon>Trichosporonales</taxon>
        <taxon>Trichosporonaceae</taxon>
        <taxon>Cutaneotrichosporon</taxon>
    </lineage>
</organism>
<evidence type="ECO:0000313" key="2">
    <source>
        <dbReference type="EMBL" id="GMK57951.1"/>
    </source>
</evidence>
<comment type="caution">
    <text evidence="2">The sequence shown here is derived from an EMBL/GenBank/DDBJ whole genome shotgun (WGS) entry which is preliminary data.</text>
</comment>
<feature type="compositionally biased region" description="Basic and acidic residues" evidence="1">
    <location>
        <begin position="319"/>
        <end position="335"/>
    </location>
</feature>
<reference evidence="2" key="1">
    <citation type="journal article" date="2023" name="BMC Genomics">
        <title>Chromosome-level genome assemblies of Cutaneotrichosporon spp. (Trichosporonales, Basidiomycota) reveal imbalanced evolution between nucleotide sequences and chromosome synteny.</title>
        <authorList>
            <person name="Kobayashi Y."/>
            <person name="Kayamori A."/>
            <person name="Aoki K."/>
            <person name="Shiwa Y."/>
            <person name="Matsutani M."/>
            <person name="Fujita N."/>
            <person name="Sugita T."/>
            <person name="Iwasaki W."/>
            <person name="Tanaka N."/>
            <person name="Takashima M."/>
        </authorList>
    </citation>
    <scope>NUCLEOTIDE SEQUENCE</scope>
    <source>
        <strain evidence="2">HIS016</strain>
    </source>
</reference>
<gene>
    <name evidence="2" type="ORF">CspeluHIS016_0407850</name>
</gene>
<proteinExistence type="predicted"/>
<protein>
    <submittedName>
        <fullName evidence="2">Uncharacterized protein</fullName>
    </submittedName>
</protein>
<dbReference type="Proteomes" id="UP001222932">
    <property type="component" value="Unassembled WGS sequence"/>
</dbReference>
<feature type="compositionally biased region" description="Basic and acidic residues" evidence="1">
    <location>
        <begin position="280"/>
        <end position="290"/>
    </location>
</feature>
<feature type="compositionally biased region" description="Low complexity" evidence="1">
    <location>
        <begin position="291"/>
        <end position="300"/>
    </location>
</feature>
<sequence>MTISQPHFVCATPPSERWYQRLEERVHPPHAPVLAYTAATPRAAPHLATRRIHITAIFWAGGMLPRSAIVAAWCALLDSAALLYATLERLHAILPGRCANVAARVHAVLAAVDSAIRIFAHDLAHLSAIEASRALPTSWLAYDGPDPVLERAPTYGPGMCDGLFRAVAQLSTKPVHPRVTAAVDMARALADFLAPGEWPPPSFTSSTSTGTASLSPLSQSLLSPCSLSPSSSSILPPSSSSISRCSLYLSPHPLSRLRSRSRPRSWQPSPSPTPPTSTRSRGEDTAETFRRVWAAAAARGVVGGRGNSGPSGRHGFVHSSKDRHGFGHSPEDGQT</sequence>
<reference evidence="2" key="2">
    <citation type="submission" date="2023-06" db="EMBL/GenBank/DDBJ databases">
        <authorList>
            <person name="Kobayashi Y."/>
            <person name="Kayamori A."/>
            <person name="Aoki K."/>
            <person name="Shiwa Y."/>
            <person name="Fujita N."/>
            <person name="Sugita T."/>
            <person name="Iwasaki W."/>
            <person name="Tanaka N."/>
            <person name="Takashima M."/>
        </authorList>
    </citation>
    <scope>NUCLEOTIDE SEQUENCE</scope>
    <source>
        <strain evidence="2">HIS016</strain>
    </source>
</reference>
<name>A0AAD3YCD4_9TREE</name>
<evidence type="ECO:0000313" key="3">
    <source>
        <dbReference type="Proteomes" id="UP001222932"/>
    </source>
</evidence>
<dbReference type="EMBL" id="BTCM01000004">
    <property type="protein sequence ID" value="GMK57951.1"/>
    <property type="molecule type" value="Genomic_DNA"/>
</dbReference>
<dbReference type="AlphaFoldDB" id="A0AAD3YCD4"/>
<keyword evidence="3" id="KW-1185">Reference proteome</keyword>
<evidence type="ECO:0000256" key="1">
    <source>
        <dbReference type="SAM" id="MobiDB-lite"/>
    </source>
</evidence>
<feature type="region of interest" description="Disordered" evidence="1">
    <location>
        <begin position="255"/>
        <end position="335"/>
    </location>
</feature>
<accession>A0AAD3YCD4</accession>